<dbReference type="InterPro" id="IPR035994">
    <property type="entry name" value="Nucleoside_phosphorylase_sf"/>
</dbReference>
<dbReference type="PANTHER" id="PTHR11904:SF9">
    <property type="entry name" value="PURINE NUCLEOSIDE PHOSPHORYLASE-RELATED"/>
    <property type="match status" value="1"/>
</dbReference>
<dbReference type="InterPro" id="IPR011268">
    <property type="entry name" value="Purine_phosphorylase"/>
</dbReference>
<gene>
    <name evidence="7" type="ORF">ENV82_00790</name>
</gene>
<dbReference type="PIRSF" id="PIRSF000477">
    <property type="entry name" value="PurNPase"/>
    <property type="match status" value="1"/>
</dbReference>
<keyword evidence="4 5" id="KW-0808">Transferase</keyword>
<organism evidence="7">
    <name type="scientific">Caldisericum exile</name>
    <dbReference type="NCBI Taxonomy" id="693075"/>
    <lineage>
        <taxon>Bacteria</taxon>
        <taxon>Pseudomonadati</taxon>
        <taxon>Caldisericota/Cryosericota group</taxon>
        <taxon>Caldisericota</taxon>
        <taxon>Caldisericia</taxon>
        <taxon>Caldisericales</taxon>
        <taxon>Caldisericaceae</taxon>
        <taxon>Caldisericum</taxon>
    </lineage>
</organism>
<dbReference type="PANTHER" id="PTHR11904">
    <property type="entry name" value="METHYLTHIOADENOSINE/PURINE NUCLEOSIDE PHOSPHORYLASE"/>
    <property type="match status" value="1"/>
</dbReference>
<dbReference type="AlphaFoldDB" id="A0A7C4TV75"/>
<dbReference type="EMBL" id="DTHV01000023">
    <property type="protein sequence ID" value="HGW59971.1"/>
    <property type="molecule type" value="Genomic_DNA"/>
</dbReference>
<dbReference type="InterPro" id="IPR000845">
    <property type="entry name" value="Nucleoside_phosphorylase_d"/>
</dbReference>
<sequence>MEELKNFLKGFVEKYAPTFAIITGTGLGSMLEKAEIFEKIPYKDIPHFPVSTVLGHASELVFGKLGNHNVVFFNGRFHYYEGYSMREVTMTVRAANALSIKNLIVSNASGAVNPTLRAGDIVLIRDHVNFMFGDNPLRGEKGNEKFVNMTNVYDEAYRRIIKMIAIKHNIPIKEGVYCAVIGPSFETISELLLMERVGIDVVGMSTVPEVILARYYGMKVVGISCVTDNAFIEREVQHERVVQVAKECGEKISLILSEFLEEV</sequence>
<dbReference type="EC" id="2.4.2.1" evidence="5"/>
<comment type="similarity">
    <text evidence="2 5">Belongs to the PNP/MTAP phosphorylase family.</text>
</comment>
<dbReference type="GO" id="GO:0004731">
    <property type="term" value="F:purine-nucleoside phosphorylase activity"/>
    <property type="evidence" value="ECO:0007669"/>
    <property type="project" value="UniProtKB-EC"/>
</dbReference>
<reference evidence="7" key="1">
    <citation type="journal article" date="2020" name="mSystems">
        <title>Genome- and Community-Level Interaction Insights into Carbon Utilization and Element Cycling Functions of Hydrothermarchaeota in Hydrothermal Sediment.</title>
        <authorList>
            <person name="Zhou Z."/>
            <person name="Liu Y."/>
            <person name="Xu W."/>
            <person name="Pan J."/>
            <person name="Luo Z.H."/>
            <person name="Li M."/>
        </authorList>
    </citation>
    <scope>NUCLEOTIDE SEQUENCE [LARGE SCALE GENOMIC DNA]</scope>
    <source>
        <strain evidence="7">SpSt-794</strain>
    </source>
</reference>
<accession>A0A7C4TV75</accession>
<dbReference type="GO" id="GO:0009116">
    <property type="term" value="P:nucleoside metabolic process"/>
    <property type="evidence" value="ECO:0007669"/>
    <property type="project" value="InterPro"/>
</dbReference>
<dbReference type="UniPathway" id="UPA00606"/>
<dbReference type="Gene3D" id="3.40.50.1580">
    <property type="entry name" value="Nucleoside phosphorylase domain"/>
    <property type="match status" value="1"/>
</dbReference>
<dbReference type="GO" id="GO:0005737">
    <property type="term" value="C:cytoplasm"/>
    <property type="evidence" value="ECO:0007669"/>
    <property type="project" value="TreeGrafter"/>
</dbReference>
<evidence type="ECO:0000256" key="3">
    <source>
        <dbReference type="ARBA" id="ARBA00022676"/>
    </source>
</evidence>
<dbReference type="NCBIfam" id="TIGR01697">
    <property type="entry name" value="PNPH-PUNA-XAPA"/>
    <property type="match status" value="1"/>
</dbReference>
<dbReference type="CDD" id="cd09009">
    <property type="entry name" value="PNP-EcPNPII_like"/>
    <property type="match status" value="1"/>
</dbReference>
<feature type="domain" description="Nucleoside phosphorylase" evidence="6">
    <location>
        <begin position="19"/>
        <end position="261"/>
    </location>
</feature>
<dbReference type="NCBIfam" id="NF006054">
    <property type="entry name" value="PRK08202.1"/>
    <property type="match status" value="1"/>
</dbReference>
<comment type="caution">
    <text evidence="7">The sequence shown here is derived from an EMBL/GenBank/DDBJ whole genome shotgun (WGS) entry which is preliminary data.</text>
</comment>
<dbReference type="Pfam" id="PF01048">
    <property type="entry name" value="PNP_UDP_1"/>
    <property type="match status" value="1"/>
</dbReference>
<comment type="function">
    <text evidence="5">The purine nucleoside phosphorylases catalyze the phosphorolytic breakdown of the N-glycosidic bond in the beta-(deoxy)ribonucleoside molecules, with the formation of the corresponding free purine bases and pentose-1-phosphate.</text>
</comment>
<keyword evidence="3 5" id="KW-0328">Glycosyltransferase</keyword>
<protein>
    <recommendedName>
        <fullName evidence="5">Purine nucleoside phosphorylase</fullName>
        <ecNumber evidence="5">2.4.2.1</ecNumber>
    </recommendedName>
    <alternativeName>
        <fullName evidence="5">Inosine-guanosine phosphorylase</fullName>
    </alternativeName>
</protein>
<evidence type="ECO:0000259" key="6">
    <source>
        <dbReference type="Pfam" id="PF01048"/>
    </source>
</evidence>
<evidence type="ECO:0000256" key="5">
    <source>
        <dbReference type="PIRNR" id="PIRNR000477"/>
    </source>
</evidence>
<evidence type="ECO:0000256" key="4">
    <source>
        <dbReference type="ARBA" id="ARBA00022679"/>
    </source>
</evidence>
<proteinExistence type="inferred from homology"/>
<evidence type="ECO:0000313" key="7">
    <source>
        <dbReference type="EMBL" id="HGW59971.1"/>
    </source>
</evidence>
<dbReference type="SUPFAM" id="SSF53167">
    <property type="entry name" value="Purine and uridine phosphorylases"/>
    <property type="match status" value="1"/>
</dbReference>
<comment type="pathway">
    <text evidence="1 5">Purine metabolism; purine nucleoside salvage.</text>
</comment>
<name>A0A7C4TV75_9BACT</name>
<evidence type="ECO:0000256" key="2">
    <source>
        <dbReference type="ARBA" id="ARBA00006751"/>
    </source>
</evidence>
<evidence type="ECO:0000256" key="1">
    <source>
        <dbReference type="ARBA" id="ARBA00005058"/>
    </source>
</evidence>